<gene>
    <name evidence="1" type="ORF">BCON_0042g00300</name>
</gene>
<evidence type="ECO:0008006" key="3">
    <source>
        <dbReference type="Google" id="ProtNLM"/>
    </source>
</evidence>
<evidence type="ECO:0000313" key="1">
    <source>
        <dbReference type="EMBL" id="TGO59677.1"/>
    </source>
</evidence>
<protein>
    <recommendedName>
        <fullName evidence="3">Heterokaryon incompatibility domain-containing protein</fullName>
    </recommendedName>
</protein>
<dbReference type="Proteomes" id="UP000297527">
    <property type="component" value="Unassembled WGS sequence"/>
</dbReference>
<accession>A0A4Z1ISN7</accession>
<keyword evidence="2" id="KW-1185">Reference proteome</keyword>
<proteinExistence type="predicted"/>
<dbReference type="AlphaFoldDB" id="A0A4Z1ISN7"/>
<dbReference type="EMBL" id="PQXN01000042">
    <property type="protein sequence ID" value="TGO59677.1"/>
    <property type="molecule type" value="Genomic_DNA"/>
</dbReference>
<sequence length="74" mass="8438">MPTRFIDVGTSNISVKLIETKNVTGRFATLSYCWGDSTILEDIKLTQNPNGILAKDFVRRCYDYQRAEDTLSMD</sequence>
<organism evidence="1 2">
    <name type="scientific">Botryotinia convoluta</name>
    <dbReference type="NCBI Taxonomy" id="54673"/>
    <lineage>
        <taxon>Eukaryota</taxon>
        <taxon>Fungi</taxon>
        <taxon>Dikarya</taxon>
        <taxon>Ascomycota</taxon>
        <taxon>Pezizomycotina</taxon>
        <taxon>Leotiomycetes</taxon>
        <taxon>Helotiales</taxon>
        <taxon>Sclerotiniaceae</taxon>
        <taxon>Botryotinia</taxon>
    </lineage>
</organism>
<comment type="caution">
    <text evidence="1">The sequence shown here is derived from an EMBL/GenBank/DDBJ whole genome shotgun (WGS) entry which is preliminary data.</text>
</comment>
<name>A0A4Z1ISN7_9HELO</name>
<reference evidence="1 2" key="1">
    <citation type="submission" date="2017-12" db="EMBL/GenBank/DDBJ databases">
        <title>Comparative genomics of Botrytis spp.</title>
        <authorList>
            <person name="Valero-Jimenez C.A."/>
            <person name="Tapia P."/>
            <person name="Veloso J."/>
            <person name="Silva-Moreno E."/>
            <person name="Staats M."/>
            <person name="Valdes J.H."/>
            <person name="Van Kan J.A.L."/>
        </authorList>
    </citation>
    <scope>NUCLEOTIDE SEQUENCE [LARGE SCALE GENOMIC DNA]</scope>
    <source>
        <strain evidence="1 2">MUCL11595</strain>
    </source>
</reference>
<evidence type="ECO:0000313" key="2">
    <source>
        <dbReference type="Proteomes" id="UP000297527"/>
    </source>
</evidence>